<organism evidence="4 5">
    <name type="scientific">Paenibacillus piri</name>
    <dbReference type="NCBI Taxonomy" id="2547395"/>
    <lineage>
        <taxon>Bacteria</taxon>
        <taxon>Bacillati</taxon>
        <taxon>Bacillota</taxon>
        <taxon>Bacilli</taxon>
        <taxon>Bacillales</taxon>
        <taxon>Paenibacillaceae</taxon>
        <taxon>Paenibacillus</taxon>
    </lineage>
</organism>
<reference evidence="4 5" key="1">
    <citation type="submission" date="2019-03" db="EMBL/GenBank/DDBJ databases">
        <title>This is whole genome sequence of Paenibacillus sp MS74 strain.</title>
        <authorList>
            <person name="Trinh H.N."/>
        </authorList>
    </citation>
    <scope>NUCLEOTIDE SEQUENCE [LARGE SCALE GENOMIC DNA]</scope>
    <source>
        <strain evidence="4 5">MS74</strain>
    </source>
</reference>
<dbReference type="InterPro" id="IPR014710">
    <property type="entry name" value="RmlC-like_jellyroll"/>
</dbReference>
<dbReference type="HAMAP" id="MF_01537">
    <property type="entry name" value="Nucleos_phosphorylase_PpnP"/>
    <property type="match status" value="1"/>
</dbReference>
<keyword evidence="5" id="KW-1185">Reference proteome</keyword>
<comment type="catalytic activity">
    <reaction evidence="3">
        <text>a purine D-ribonucleoside + phosphate = a purine nucleobase + alpha-D-ribose 1-phosphate</text>
        <dbReference type="Rhea" id="RHEA:19805"/>
        <dbReference type="ChEBI" id="CHEBI:26386"/>
        <dbReference type="ChEBI" id="CHEBI:43474"/>
        <dbReference type="ChEBI" id="CHEBI:57720"/>
        <dbReference type="ChEBI" id="CHEBI:142355"/>
        <dbReference type="EC" id="2.4.2.1"/>
    </reaction>
</comment>
<dbReference type="GO" id="GO:0047975">
    <property type="term" value="F:guanosine phosphorylase activity"/>
    <property type="evidence" value="ECO:0007669"/>
    <property type="project" value="RHEA"/>
</dbReference>
<dbReference type="InterPro" id="IPR011051">
    <property type="entry name" value="RmlC_Cupin_sf"/>
</dbReference>
<dbReference type="SUPFAM" id="SSF51182">
    <property type="entry name" value="RmlC-like cupins"/>
    <property type="match status" value="1"/>
</dbReference>
<dbReference type="GO" id="GO:0004850">
    <property type="term" value="F:uridine phosphorylase activity"/>
    <property type="evidence" value="ECO:0007669"/>
    <property type="project" value="RHEA"/>
</dbReference>
<dbReference type="GO" id="GO:0009032">
    <property type="term" value="F:thymidine phosphorylase activity"/>
    <property type="evidence" value="ECO:0007669"/>
    <property type="project" value="RHEA"/>
</dbReference>
<name>A0A4R5KNK3_9BACL</name>
<keyword evidence="1 3" id="KW-0328">Glycosyltransferase</keyword>
<dbReference type="Pfam" id="PF06865">
    <property type="entry name" value="Ppnp"/>
    <property type="match status" value="1"/>
</dbReference>
<proteinExistence type="inferred from homology"/>
<dbReference type="CDD" id="cd20296">
    <property type="entry name" value="cupin_PpnP-like"/>
    <property type="match status" value="1"/>
</dbReference>
<protein>
    <recommendedName>
        <fullName evidence="3">Pyrimidine/purine nucleoside phosphorylase</fullName>
        <ecNumber evidence="3">2.4.2.1</ecNumber>
        <ecNumber evidence="3">2.4.2.2</ecNumber>
    </recommendedName>
    <alternativeName>
        <fullName evidence="3">Adenosine phosphorylase</fullName>
    </alternativeName>
    <alternativeName>
        <fullName evidence="3">Cytidine phosphorylase</fullName>
    </alternativeName>
    <alternativeName>
        <fullName evidence="3">Guanosine phosphorylase</fullName>
    </alternativeName>
    <alternativeName>
        <fullName evidence="3">Inosine phosphorylase</fullName>
    </alternativeName>
    <alternativeName>
        <fullName evidence="3">Thymidine phosphorylase</fullName>
    </alternativeName>
    <alternativeName>
        <fullName evidence="3">Uridine phosphorylase</fullName>
    </alternativeName>
    <alternativeName>
        <fullName evidence="3">Xanthosine phosphorylase</fullName>
    </alternativeName>
</protein>
<comment type="catalytic activity">
    <reaction evidence="3">
        <text>uridine + phosphate = alpha-D-ribose 1-phosphate + uracil</text>
        <dbReference type="Rhea" id="RHEA:24388"/>
        <dbReference type="ChEBI" id="CHEBI:16704"/>
        <dbReference type="ChEBI" id="CHEBI:17568"/>
        <dbReference type="ChEBI" id="CHEBI:43474"/>
        <dbReference type="ChEBI" id="CHEBI:57720"/>
        <dbReference type="EC" id="2.4.2.2"/>
    </reaction>
</comment>
<dbReference type="PANTHER" id="PTHR36540:SF1">
    <property type="entry name" value="PYRIMIDINE_PURINE NUCLEOSIDE PHOSPHORYLASE"/>
    <property type="match status" value="1"/>
</dbReference>
<comment type="catalytic activity">
    <reaction evidence="3">
        <text>adenosine + phosphate = alpha-D-ribose 1-phosphate + adenine</text>
        <dbReference type="Rhea" id="RHEA:27642"/>
        <dbReference type="ChEBI" id="CHEBI:16335"/>
        <dbReference type="ChEBI" id="CHEBI:16708"/>
        <dbReference type="ChEBI" id="CHEBI:43474"/>
        <dbReference type="ChEBI" id="CHEBI:57720"/>
        <dbReference type="EC" id="2.4.2.1"/>
    </reaction>
</comment>
<dbReference type="EC" id="2.4.2.2" evidence="3"/>
<dbReference type="OrthoDB" id="9793848at2"/>
<comment type="catalytic activity">
    <reaction evidence="3">
        <text>inosine + phosphate = alpha-D-ribose 1-phosphate + hypoxanthine</text>
        <dbReference type="Rhea" id="RHEA:27646"/>
        <dbReference type="ChEBI" id="CHEBI:17368"/>
        <dbReference type="ChEBI" id="CHEBI:17596"/>
        <dbReference type="ChEBI" id="CHEBI:43474"/>
        <dbReference type="ChEBI" id="CHEBI:57720"/>
        <dbReference type="EC" id="2.4.2.1"/>
    </reaction>
</comment>
<gene>
    <name evidence="3" type="primary">ppnP</name>
    <name evidence="4" type="ORF">E1757_17815</name>
</gene>
<dbReference type="GO" id="GO:0004731">
    <property type="term" value="F:purine-nucleoside phosphorylase activity"/>
    <property type="evidence" value="ECO:0007669"/>
    <property type="project" value="UniProtKB-UniRule"/>
</dbReference>
<keyword evidence="2 3" id="KW-0808">Transferase</keyword>
<comment type="function">
    <text evidence="3">Catalyzes the phosphorolysis of diverse nucleosides, yielding D-ribose 1-phosphate and the respective free bases. Can use uridine, adenosine, guanosine, cytidine, thymidine, inosine and xanthosine as substrates. Also catalyzes the reverse reactions.</text>
</comment>
<comment type="catalytic activity">
    <reaction evidence="3">
        <text>guanosine + phosphate = alpha-D-ribose 1-phosphate + guanine</text>
        <dbReference type="Rhea" id="RHEA:13233"/>
        <dbReference type="ChEBI" id="CHEBI:16235"/>
        <dbReference type="ChEBI" id="CHEBI:16750"/>
        <dbReference type="ChEBI" id="CHEBI:43474"/>
        <dbReference type="ChEBI" id="CHEBI:57720"/>
        <dbReference type="EC" id="2.4.2.1"/>
    </reaction>
</comment>
<accession>A0A4R5KNK3</accession>
<dbReference type="InterPro" id="IPR009664">
    <property type="entry name" value="Ppnp"/>
</dbReference>
<dbReference type="EC" id="2.4.2.1" evidence="3"/>
<comment type="catalytic activity">
    <reaction evidence="3">
        <text>xanthosine + phosphate = alpha-D-ribose 1-phosphate + xanthine</text>
        <dbReference type="Rhea" id="RHEA:27638"/>
        <dbReference type="ChEBI" id="CHEBI:17712"/>
        <dbReference type="ChEBI" id="CHEBI:18107"/>
        <dbReference type="ChEBI" id="CHEBI:43474"/>
        <dbReference type="ChEBI" id="CHEBI:57720"/>
        <dbReference type="EC" id="2.4.2.1"/>
    </reaction>
</comment>
<comment type="catalytic activity">
    <reaction evidence="3">
        <text>cytidine + phosphate = cytosine + alpha-D-ribose 1-phosphate</text>
        <dbReference type="Rhea" id="RHEA:52540"/>
        <dbReference type="ChEBI" id="CHEBI:16040"/>
        <dbReference type="ChEBI" id="CHEBI:17562"/>
        <dbReference type="ChEBI" id="CHEBI:43474"/>
        <dbReference type="ChEBI" id="CHEBI:57720"/>
        <dbReference type="EC" id="2.4.2.2"/>
    </reaction>
</comment>
<evidence type="ECO:0000256" key="2">
    <source>
        <dbReference type="ARBA" id="ARBA00022679"/>
    </source>
</evidence>
<dbReference type="RefSeq" id="WP_133230495.1">
    <property type="nucleotide sequence ID" value="NZ_SMRT01000008.1"/>
</dbReference>
<dbReference type="GO" id="GO:0005829">
    <property type="term" value="C:cytosol"/>
    <property type="evidence" value="ECO:0007669"/>
    <property type="project" value="TreeGrafter"/>
</dbReference>
<comment type="catalytic activity">
    <reaction evidence="3">
        <text>thymidine + phosphate = 2-deoxy-alpha-D-ribose 1-phosphate + thymine</text>
        <dbReference type="Rhea" id="RHEA:16037"/>
        <dbReference type="ChEBI" id="CHEBI:17748"/>
        <dbReference type="ChEBI" id="CHEBI:17821"/>
        <dbReference type="ChEBI" id="CHEBI:43474"/>
        <dbReference type="ChEBI" id="CHEBI:57259"/>
        <dbReference type="EC" id="2.4.2.2"/>
    </reaction>
</comment>
<dbReference type="Gene3D" id="2.60.120.10">
    <property type="entry name" value="Jelly Rolls"/>
    <property type="match status" value="1"/>
</dbReference>
<dbReference type="AlphaFoldDB" id="A0A4R5KNK3"/>
<comment type="caution">
    <text evidence="4">The sequence shown here is derived from an EMBL/GenBank/DDBJ whole genome shotgun (WGS) entry which is preliminary data.</text>
</comment>
<dbReference type="FunFam" id="2.60.120.10:FF:000016">
    <property type="entry name" value="Pyrimidine/purine nucleoside phosphorylase"/>
    <property type="match status" value="1"/>
</dbReference>
<dbReference type="EMBL" id="SMRT01000008">
    <property type="protein sequence ID" value="TDF96247.1"/>
    <property type="molecule type" value="Genomic_DNA"/>
</dbReference>
<evidence type="ECO:0000256" key="3">
    <source>
        <dbReference type="HAMAP-Rule" id="MF_01537"/>
    </source>
</evidence>
<comment type="similarity">
    <text evidence="3">Belongs to the nucleoside phosphorylase PpnP family.</text>
</comment>
<evidence type="ECO:0000313" key="5">
    <source>
        <dbReference type="Proteomes" id="UP000295636"/>
    </source>
</evidence>
<evidence type="ECO:0000256" key="1">
    <source>
        <dbReference type="ARBA" id="ARBA00022676"/>
    </source>
</evidence>
<dbReference type="PANTHER" id="PTHR36540">
    <property type="entry name" value="PYRIMIDINE/PURINE NUCLEOSIDE PHOSPHORYLASE"/>
    <property type="match status" value="1"/>
</dbReference>
<dbReference type="Proteomes" id="UP000295636">
    <property type="component" value="Unassembled WGS sequence"/>
</dbReference>
<evidence type="ECO:0000313" key="4">
    <source>
        <dbReference type="EMBL" id="TDF96247.1"/>
    </source>
</evidence>
<sequence>MSQSQFEQVTVVKQANIYYDGKVTSRTVLFADGSKKTLGIMLPGEYEFGTDAREIMEILAGELKVQLPGSSEWIDINGTGEFTVAANSKFKLVVKTATDYCCSYIAG</sequence>